<evidence type="ECO:0000313" key="2">
    <source>
        <dbReference type="EMBL" id="BBH52544.1"/>
    </source>
</evidence>
<gene>
    <name evidence="2" type="ORF">JCM31447_09850</name>
</gene>
<feature type="chain" id="PRO_5020811839" evidence="1">
    <location>
        <begin position="18"/>
        <end position="159"/>
    </location>
</feature>
<evidence type="ECO:0000256" key="1">
    <source>
        <dbReference type="SAM" id="SignalP"/>
    </source>
</evidence>
<evidence type="ECO:0000313" key="3">
    <source>
        <dbReference type="Proteomes" id="UP000291236"/>
    </source>
</evidence>
<accession>A0A4P2VKV1</accession>
<dbReference type="KEGG" id="sbf:JCM31447_09850"/>
<keyword evidence="3" id="KW-1185">Reference proteome</keyword>
<dbReference type="EMBL" id="AP019368">
    <property type="protein sequence ID" value="BBH52544.1"/>
    <property type="molecule type" value="Genomic_DNA"/>
</dbReference>
<dbReference type="Proteomes" id="UP000291236">
    <property type="component" value="Chromosome"/>
</dbReference>
<sequence length="159" mass="17992">MRKIIIALMLSTSASFANNISVNKFSIERTGGGQMETVVYQDINHNVYAYIYSCNYKNIDKNQQQISLQKLTGINAQDALNIFNNNVTLAKNESLRHPNLVSGTWVNLKFEYKYIGNDGIEVTQFKEIKDPIVIINTKVSNVITNIEEQVRNNSKGICN</sequence>
<protein>
    <submittedName>
        <fullName evidence="2">Uncharacterized protein</fullName>
    </submittedName>
</protein>
<proteinExistence type="predicted"/>
<dbReference type="RefSeq" id="WP_130607141.1">
    <property type="nucleotide sequence ID" value="NZ_AP019368.1"/>
</dbReference>
<dbReference type="AlphaFoldDB" id="A0A4P2VKV1"/>
<keyword evidence="1" id="KW-0732">Signal</keyword>
<dbReference type="OrthoDB" id="9905871at2"/>
<reference evidence="2 3" key="1">
    <citation type="submission" date="2018-12" db="EMBL/GenBank/DDBJ databases">
        <title>Rubrispira sanarue gen. nov., sp., nov., a member of the order Silvanigrellales, isolated from a brackish lake in Hamamatsu Japan.</title>
        <authorList>
            <person name="Maejima Y."/>
            <person name="Iino T."/>
            <person name="Muraguchi Y."/>
            <person name="Fukuda K."/>
            <person name="Nojiri H."/>
            <person name="Ohkuma M."/>
            <person name="Moriuchi R."/>
            <person name="Dohra H."/>
            <person name="Kimbara K."/>
            <person name="Shintani M."/>
        </authorList>
    </citation>
    <scope>NUCLEOTIDE SEQUENCE [LARGE SCALE GENOMIC DNA]</scope>
    <source>
        <strain evidence="2 3">RF1110005</strain>
    </source>
</reference>
<organism evidence="2 3">
    <name type="scientific">Fluviispira sanaruensis</name>
    <dbReference type="NCBI Taxonomy" id="2493639"/>
    <lineage>
        <taxon>Bacteria</taxon>
        <taxon>Pseudomonadati</taxon>
        <taxon>Bdellovibrionota</taxon>
        <taxon>Oligoflexia</taxon>
        <taxon>Silvanigrellales</taxon>
        <taxon>Silvanigrellaceae</taxon>
        <taxon>Fluviispira</taxon>
    </lineage>
</organism>
<feature type="signal peptide" evidence="1">
    <location>
        <begin position="1"/>
        <end position="17"/>
    </location>
</feature>
<name>A0A4P2VKV1_FLUSA</name>